<sequence length="489" mass="53034">MRIKLILLTLLSFLLLSCSMVSEKGSIPINLPEVGPGRALENTDTARIYLLSSTGDKNIDPTTKEIYVDVPMDKGSYLIEDIKSNNTYQLLVLFGTKVDGVFSNVTQYAAKENLKVTAGINNSIKMTIEDSKFTWNSSYTGKSVEQVLEINGSIYVRAVIDGSSVIYKDGEALEIDATDIGTIQSIGKGVDLEGFNVLWINTNIGIFPYINGDIDMDFHKGLVSNTLDISESYGLKLSDATNSEDFVLIAYFQGPGSVGGTLIDSETPKESWEWFDKESIITEMPEMESILGDVNSLIYDFVSNGNYAYLSTALPIAAFRVGSDTFSEDNSLSDDPTFADIQELLDFIVVKDSSNQQGTVTSIGLEGSTLYLGSESGLYYTEIDPATGALVDKEAAKTAGTEFAGVKNVIVGTEGLYFKKIVTTSGYIAALTNKSILVIDTKTNTITDTFKFYQGMPGKPTKLATDLAWDGTTLYVTGESGLVTKSYGN</sequence>
<dbReference type="AlphaFoldDB" id="A0A5C1QEZ8"/>
<reference evidence="1 2" key="1">
    <citation type="submission" date="2019-02" db="EMBL/GenBank/DDBJ databases">
        <authorList>
            <person name="Fomenkov A."/>
            <person name="Dubinina G."/>
            <person name="Grabovich M."/>
            <person name="Vincze T."/>
            <person name="Roberts R.J."/>
        </authorList>
    </citation>
    <scope>NUCLEOTIDE SEQUENCE [LARGE SCALE GENOMIC DNA]</scope>
    <source>
        <strain evidence="1 2">P</strain>
    </source>
</reference>
<dbReference type="KEGG" id="sper:EW093_12985"/>
<organism evidence="1 2">
    <name type="scientific">Thiospirochaeta perfilievii</name>
    <dbReference type="NCBI Taxonomy" id="252967"/>
    <lineage>
        <taxon>Bacteria</taxon>
        <taxon>Pseudomonadati</taxon>
        <taxon>Spirochaetota</taxon>
        <taxon>Spirochaetia</taxon>
        <taxon>Spirochaetales</taxon>
        <taxon>Spirochaetaceae</taxon>
        <taxon>Thiospirochaeta</taxon>
    </lineage>
</organism>
<gene>
    <name evidence="1" type="ORF">EW093_12985</name>
</gene>
<dbReference type="SUPFAM" id="SSF50998">
    <property type="entry name" value="Quinoprotein alcohol dehydrogenase-like"/>
    <property type="match status" value="1"/>
</dbReference>
<keyword evidence="2" id="KW-1185">Reference proteome</keyword>
<dbReference type="InterPro" id="IPR011047">
    <property type="entry name" value="Quinoprotein_ADH-like_sf"/>
</dbReference>
<evidence type="ECO:0000313" key="2">
    <source>
        <dbReference type="Proteomes" id="UP000323824"/>
    </source>
</evidence>
<dbReference type="Proteomes" id="UP000323824">
    <property type="component" value="Chromosome"/>
</dbReference>
<accession>A0A5C1QEZ8</accession>
<dbReference type="EMBL" id="CP035807">
    <property type="protein sequence ID" value="QEN05589.1"/>
    <property type="molecule type" value="Genomic_DNA"/>
</dbReference>
<proteinExistence type="predicted"/>
<name>A0A5C1QEZ8_9SPIO</name>
<reference evidence="1 2" key="2">
    <citation type="submission" date="2019-09" db="EMBL/GenBank/DDBJ databases">
        <title>Complete Genome Sequence and Methylome Analysis of free living Spirochaetas.</title>
        <authorList>
            <person name="Leshcheva N."/>
            <person name="Mikheeva N."/>
        </authorList>
    </citation>
    <scope>NUCLEOTIDE SEQUENCE [LARGE SCALE GENOMIC DNA]</scope>
    <source>
        <strain evidence="1 2">P</strain>
    </source>
</reference>
<evidence type="ECO:0000313" key="1">
    <source>
        <dbReference type="EMBL" id="QEN05589.1"/>
    </source>
</evidence>
<dbReference type="PROSITE" id="PS51257">
    <property type="entry name" value="PROKAR_LIPOPROTEIN"/>
    <property type="match status" value="1"/>
</dbReference>
<protein>
    <submittedName>
        <fullName evidence="1">Uncharacterized protein</fullName>
    </submittedName>
</protein>
<dbReference type="RefSeq" id="WP_149568825.1">
    <property type="nucleotide sequence ID" value="NZ_CP035807.1"/>
</dbReference>